<feature type="domain" description="Galaxin-like repeats" evidence="2">
    <location>
        <begin position="401"/>
        <end position="532"/>
    </location>
</feature>
<feature type="region of interest" description="Disordered" evidence="1">
    <location>
        <begin position="724"/>
        <end position="777"/>
    </location>
</feature>
<feature type="domain" description="Galaxin-like repeats" evidence="2">
    <location>
        <begin position="585"/>
        <end position="718"/>
    </location>
</feature>
<dbReference type="RefSeq" id="XP_019627515.1">
    <property type="nucleotide sequence ID" value="XM_019771956.1"/>
</dbReference>
<dbReference type="Proteomes" id="UP000515135">
    <property type="component" value="Unplaced"/>
</dbReference>
<dbReference type="PANTHER" id="PTHR34490">
    <property type="entry name" value="PROTEIN CBG12054-RELATED"/>
    <property type="match status" value="1"/>
</dbReference>
<evidence type="ECO:0000256" key="1">
    <source>
        <dbReference type="SAM" id="MobiDB-lite"/>
    </source>
</evidence>
<organism evidence="3 4">
    <name type="scientific">Branchiostoma belcheri</name>
    <name type="common">Amphioxus</name>
    <dbReference type="NCBI Taxonomy" id="7741"/>
    <lineage>
        <taxon>Eukaryota</taxon>
        <taxon>Metazoa</taxon>
        <taxon>Chordata</taxon>
        <taxon>Cephalochordata</taxon>
        <taxon>Leptocardii</taxon>
        <taxon>Amphioxiformes</taxon>
        <taxon>Branchiostomatidae</taxon>
        <taxon>Branchiostoma</taxon>
    </lineage>
</organism>
<dbReference type="GeneID" id="109472283"/>
<dbReference type="OrthoDB" id="419529at2759"/>
<feature type="domain" description="Galaxin-like repeats" evidence="2">
    <location>
        <begin position="197"/>
        <end position="315"/>
    </location>
</feature>
<dbReference type="AlphaFoldDB" id="A0A6P4YE88"/>
<sequence>MVKVHYDKVINTNNRTSIQSGLFMTCLYFQCFPVAGPDMKFCGSTPYNWTSGELDCCGDEVYNRRQSWCCRDGYRSVKHPRKEGFFCCGTEYIDGTTDSCCTTIYHHKHPKSYKFKNFMCCATQHHTQVSKWMTPEDIAERMCCGLNIMYKKEERDPYTTCCNDEVVKRTVGQGCCADRGLFDNSTHMCCEGKETVKRSECCQGQVHSPEEGRTACCKGKAYNPDTHTCCQDTVVTGTGQCCGKTVMDPNTDSCCLDTVEQDASVPQTSPHHGCCGLSSMNNQTHTCCAGTAVPREVGKACCGKTTYNLTSELCCGPNHDVIQTKVTDKMQCCGAGTFESGEENCCVGRRNSIRIPAGRECCRTEDGEYRGYDPGNATCCGSQVHDGVPKSKNMCCGGTMRTDQQLCCEDNRKNYKVLTKKGQEDKCCLNHDTNDISLYNSKDMVCQHGKLSYKHPGWVPCGGKDYDPRVTLCCSGVPRSKGDNSDRKCCGYSTHAYSPSFQSCCSGRIKDDPEQIWGCCKGVFYHKNTHDCSGPDDHGERLVLYAGEVPTSPAAPAVPTSPAEETITCAGVTYGRWSDDGRERRCCSKRRFVAAYFPHNQTCCGDKVFDLPDDTARCCRGVAYDNTTHCCVNQKVTNCTDQPPPATPTHTREQFSCSGYKHDRYDEQGNERVCCPRGTNSYSPATQKCCGNRVADIPSSRAGCCNRVPYSKDKHRCFQRRRLILLPQPTSPPTETVQKTSPQQPEEGKSSTPGSTTLPSTPTTTPTTNPSTPTPSWVPNYHECGGKEYDPTTYICYKNKKYSKDENDICQGKLIFTRKKKCCAGRIRKLWKKKTECCGKRLVNPERMDCVDNKAVLRTGKPVKRTESCGECGIKFKRRLDWKFPECSKANIFSAKVEMEFPPLNTNMTTFILTNIDDGTARTKRQSNTNNKPLQSYMYLTMQVHRCQCPTFRIGKTYLFLTDSDVASSGEFTYDPVKFVVTRFDFKRMFIIKKLYKRGKCSQYGKAYHPTV</sequence>
<feature type="domain" description="Galaxin-like repeats" evidence="2">
    <location>
        <begin position="782"/>
        <end position="872"/>
    </location>
</feature>
<dbReference type="InterPro" id="IPR008993">
    <property type="entry name" value="TIMP-like_OB-fold"/>
</dbReference>
<feature type="domain" description="Galaxin-like repeats" evidence="2">
    <location>
        <begin position="55"/>
        <end position="192"/>
    </location>
</feature>
<dbReference type="SUPFAM" id="SSF50242">
    <property type="entry name" value="TIMP-like"/>
    <property type="match status" value="1"/>
</dbReference>
<evidence type="ECO:0000313" key="3">
    <source>
        <dbReference type="Proteomes" id="UP000515135"/>
    </source>
</evidence>
<keyword evidence="3" id="KW-1185">Reference proteome</keyword>
<proteinExistence type="predicted"/>
<evidence type="ECO:0000259" key="2">
    <source>
        <dbReference type="Pfam" id="PF24748"/>
    </source>
</evidence>
<dbReference type="Pfam" id="PF24748">
    <property type="entry name" value="Galaxin_repeat"/>
    <property type="match status" value="5"/>
</dbReference>
<dbReference type="PANTHER" id="PTHR34490:SF1">
    <property type="entry name" value="GALAXIN-LIKE"/>
    <property type="match status" value="1"/>
</dbReference>
<protein>
    <submittedName>
        <fullName evidence="4">Uncharacterized protein LOC109472283</fullName>
    </submittedName>
</protein>
<dbReference type="InterPro" id="IPR055284">
    <property type="entry name" value="Galaxin-like"/>
</dbReference>
<evidence type="ECO:0000313" key="4">
    <source>
        <dbReference type="RefSeq" id="XP_019627515.1"/>
    </source>
</evidence>
<name>A0A6P4YE88_BRABE</name>
<feature type="compositionally biased region" description="Low complexity" evidence="1">
    <location>
        <begin position="750"/>
        <end position="775"/>
    </location>
</feature>
<dbReference type="InterPro" id="IPR056601">
    <property type="entry name" value="Galaxin_dom"/>
</dbReference>
<gene>
    <name evidence="4" type="primary">LOC109472283</name>
</gene>
<reference evidence="4" key="1">
    <citation type="submission" date="2025-08" db="UniProtKB">
        <authorList>
            <consortium name="RefSeq"/>
        </authorList>
    </citation>
    <scope>IDENTIFICATION</scope>
    <source>
        <tissue evidence="4">Gonad</tissue>
    </source>
</reference>
<dbReference type="KEGG" id="bbel:109472283"/>
<accession>A0A6P4YE88</accession>
<feature type="compositionally biased region" description="Polar residues" evidence="1">
    <location>
        <begin position="733"/>
        <end position="744"/>
    </location>
</feature>